<evidence type="ECO:0000259" key="8">
    <source>
        <dbReference type="Pfam" id="PF01182"/>
    </source>
</evidence>
<evidence type="ECO:0000256" key="6">
    <source>
        <dbReference type="ARBA" id="ARBA00020337"/>
    </source>
</evidence>
<dbReference type="GO" id="GO:0006098">
    <property type="term" value="P:pentose-phosphate shunt"/>
    <property type="evidence" value="ECO:0007669"/>
    <property type="project" value="UniProtKB-UniPathway"/>
</dbReference>
<dbReference type="KEGG" id="ccho:CCHOA_06150"/>
<dbReference type="UniPathway" id="UPA00115">
    <property type="reaction ID" value="UER00409"/>
</dbReference>
<dbReference type="InterPro" id="IPR006148">
    <property type="entry name" value="Glc/Gal-6P_isomerase"/>
</dbReference>
<dbReference type="InterPro" id="IPR005900">
    <property type="entry name" value="6-phosphogluconolactonase_DevB"/>
</dbReference>
<evidence type="ECO:0000256" key="2">
    <source>
        <dbReference type="ARBA" id="ARBA00002681"/>
    </source>
</evidence>
<keyword evidence="7 9" id="KW-0378">Hydrolase</keyword>
<comment type="catalytic activity">
    <reaction evidence="1 7">
        <text>6-phospho-D-glucono-1,5-lactone + H2O = 6-phospho-D-gluconate + H(+)</text>
        <dbReference type="Rhea" id="RHEA:12556"/>
        <dbReference type="ChEBI" id="CHEBI:15377"/>
        <dbReference type="ChEBI" id="CHEBI:15378"/>
        <dbReference type="ChEBI" id="CHEBI:57955"/>
        <dbReference type="ChEBI" id="CHEBI:58759"/>
        <dbReference type="EC" id="3.1.1.31"/>
    </reaction>
</comment>
<proteinExistence type="inferred from homology"/>
<dbReference type="OrthoDB" id="9810967at2"/>
<dbReference type="GO" id="GO:0005975">
    <property type="term" value="P:carbohydrate metabolic process"/>
    <property type="evidence" value="ECO:0007669"/>
    <property type="project" value="UniProtKB-UniRule"/>
</dbReference>
<dbReference type="InterPro" id="IPR039104">
    <property type="entry name" value="6PGL"/>
</dbReference>
<comment type="similarity">
    <text evidence="4 7">Belongs to the glucosamine/galactosamine-6-phosphate isomerase family. 6-phosphogluconolactonase subfamily.</text>
</comment>
<dbReference type="CDD" id="cd01400">
    <property type="entry name" value="6PGL"/>
    <property type="match status" value="1"/>
</dbReference>
<dbReference type="PANTHER" id="PTHR11054">
    <property type="entry name" value="6-PHOSPHOGLUCONOLACTONASE"/>
    <property type="match status" value="1"/>
</dbReference>
<organism evidence="9 10">
    <name type="scientific">Corynebacterium choanae</name>
    <dbReference type="NCBI Taxonomy" id="1862358"/>
    <lineage>
        <taxon>Bacteria</taxon>
        <taxon>Bacillati</taxon>
        <taxon>Actinomycetota</taxon>
        <taxon>Actinomycetes</taxon>
        <taxon>Mycobacteriales</taxon>
        <taxon>Corynebacteriaceae</taxon>
        <taxon>Corynebacterium</taxon>
    </lineage>
</organism>
<dbReference type="EMBL" id="CP033896">
    <property type="protein sequence ID" value="AZA13629.1"/>
    <property type="molecule type" value="Genomic_DNA"/>
</dbReference>
<evidence type="ECO:0000256" key="5">
    <source>
        <dbReference type="ARBA" id="ARBA00013198"/>
    </source>
</evidence>
<keyword evidence="10" id="KW-1185">Reference proteome</keyword>
<feature type="domain" description="Glucosamine/galactosamine-6-phosphate isomerase" evidence="8">
    <location>
        <begin position="9"/>
        <end position="228"/>
    </location>
</feature>
<dbReference type="InterPro" id="IPR037171">
    <property type="entry name" value="NagB/RpiA_transferase-like"/>
</dbReference>
<sequence length="248" mass="25746">MVTVLEFPTRDELTQQAARDLVSAIVTAQHSGGIGGDHIARIVLTGGTAGIATLAAVRELLDGSDSDTIDRERVFCYFGDERFVPHDDPESNYAQAKAALLDHCGLNPAHIYPVPTSGITPAASAAQYAATLARTAPHGFDVHLLGMGGEGHINSLFPHTQATATTDVLVTAELNSPKPPAQRVTLTFPAIASANEVWLLVSGNDKAEAVGRLLAGEDAAALPVAGARGRVATKLYVDAAAATAIKHA</sequence>
<dbReference type="Pfam" id="PF01182">
    <property type="entry name" value="Glucosamine_iso"/>
    <property type="match status" value="1"/>
</dbReference>
<dbReference type="PANTHER" id="PTHR11054:SF0">
    <property type="entry name" value="6-PHOSPHOGLUCONOLACTONASE"/>
    <property type="match status" value="1"/>
</dbReference>
<evidence type="ECO:0000256" key="1">
    <source>
        <dbReference type="ARBA" id="ARBA00000832"/>
    </source>
</evidence>
<evidence type="ECO:0000256" key="3">
    <source>
        <dbReference type="ARBA" id="ARBA00004961"/>
    </source>
</evidence>
<dbReference type="RefSeq" id="WP_123927965.1">
    <property type="nucleotide sequence ID" value="NZ_CP033896.1"/>
</dbReference>
<dbReference type="EC" id="3.1.1.31" evidence="5 7"/>
<dbReference type="NCBIfam" id="TIGR01198">
    <property type="entry name" value="pgl"/>
    <property type="match status" value="1"/>
</dbReference>
<name>A0A3G6J6Y3_9CORY</name>
<dbReference type="GO" id="GO:0017057">
    <property type="term" value="F:6-phosphogluconolactonase activity"/>
    <property type="evidence" value="ECO:0007669"/>
    <property type="project" value="UniProtKB-UniRule"/>
</dbReference>
<comment type="function">
    <text evidence="2 7">Hydrolysis of 6-phosphogluconolactone to 6-phosphogluconate.</text>
</comment>
<evidence type="ECO:0000313" key="9">
    <source>
        <dbReference type="EMBL" id="AZA13629.1"/>
    </source>
</evidence>
<gene>
    <name evidence="7 9" type="primary">pgl</name>
    <name evidence="9" type="ORF">CCHOA_06150</name>
</gene>
<dbReference type="SUPFAM" id="SSF100950">
    <property type="entry name" value="NagB/RpiA/CoA transferase-like"/>
    <property type="match status" value="1"/>
</dbReference>
<dbReference type="Gene3D" id="3.40.50.1360">
    <property type="match status" value="1"/>
</dbReference>
<comment type="pathway">
    <text evidence="3 7">Carbohydrate degradation; pentose phosphate pathway; D-ribulose 5-phosphate from D-glucose 6-phosphate (oxidative stage): step 2/3.</text>
</comment>
<evidence type="ECO:0000313" key="10">
    <source>
        <dbReference type="Proteomes" id="UP000269019"/>
    </source>
</evidence>
<protein>
    <recommendedName>
        <fullName evidence="6 7">6-phosphogluconolactonase</fullName>
        <shortName evidence="7">6PGL</shortName>
        <ecNumber evidence="5 7">3.1.1.31</ecNumber>
    </recommendedName>
</protein>
<dbReference type="AlphaFoldDB" id="A0A3G6J6Y3"/>
<dbReference type="Proteomes" id="UP000269019">
    <property type="component" value="Chromosome"/>
</dbReference>
<evidence type="ECO:0000256" key="7">
    <source>
        <dbReference type="RuleBase" id="RU365095"/>
    </source>
</evidence>
<reference evidence="9 10" key="1">
    <citation type="submission" date="2018-11" db="EMBL/GenBank/DDBJ databases">
        <authorList>
            <person name="Kleinhagauer T."/>
            <person name="Glaeser S.P."/>
            <person name="Spergser J."/>
            <person name="Ruckert C."/>
            <person name="Kaempfer P."/>
            <person name="Busse H.-J."/>
        </authorList>
    </citation>
    <scope>NUCLEOTIDE SEQUENCE [LARGE SCALE GENOMIC DNA]</scope>
    <source>
        <strain evidence="9 10">200CH</strain>
    </source>
</reference>
<accession>A0A3G6J6Y3</accession>
<evidence type="ECO:0000256" key="4">
    <source>
        <dbReference type="ARBA" id="ARBA00010662"/>
    </source>
</evidence>